<evidence type="ECO:0000313" key="1">
    <source>
        <dbReference type="Proteomes" id="UP000035642"/>
    </source>
</evidence>
<name>A0A0K0DIR6_ANGCA</name>
<dbReference type="AlphaFoldDB" id="A0A0K0DIR6"/>
<reference evidence="2" key="2">
    <citation type="submission" date="2017-02" db="UniProtKB">
        <authorList>
            <consortium name="WormBaseParasite"/>
        </authorList>
    </citation>
    <scope>IDENTIFICATION</scope>
</reference>
<evidence type="ECO:0000313" key="2">
    <source>
        <dbReference type="WBParaSite" id="ACAC_0001121601-mRNA-1"/>
    </source>
</evidence>
<organism evidence="1 2">
    <name type="scientific">Angiostrongylus cantonensis</name>
    <name type="common">Rat lungworm</name>
    <dbReference type="NCBI Taxonomy" id="6313"/>
    <lineage>
        <taxon>Eukaryota</taxon>
        <taxon>Metazoa</taxon>
        <taxon>Ecdysozoa</taxon>
        <taxon>Nematoda</taxon>
        <taxon>Chromadorea</taxon>
        <taxon>Rhabditida</taxon>
        <taxon>Rhabditina</taxon>
        <taxon>Rhabditomorpha</taxon>
        <taxon>Strongyloidea</taxon>
        <taxon>Metastrongylidae</taxon>
        <taxon>Angiostrongylus</taxon>
    </lineage>
</organism>
<protein>
    <submittedName>
        <fullName evidence="2">Uncharacterized protein</fullName>
    </submittedName>
</protein>
<accession>A0A0K0DIR6</accession>
<reference evidence="1" key="1">
    <citation type="submission" date="2012-09" db="EMBL/GenBank/DDBJ databases">
        <authorList>
            <person name="Martin A.A."/>
        </authorList>
    </citation>
    <scope>NUCLEOTIDE SEQUENCE</scope>
</reference>
<sequence length="69" mass="7834">MYADYQSIVTEYWTSKCESYVSTKQTRQDVGQLEEVRDEGAPLCSAFGGPALQENSEWFPFNGLPPHWG</sequence>
<dbReference type="Proteomes" id="UP000035642">
    <property type="component" value="Unassembled WGS sequence"/>
</dbReference>
<dbReference type="WBParaSite" id="ACAC_0001121601-mRNA-1">
    <property type="protein sequence ID" value="ACAC_0001121601-mRNA-1"/>
    <property type="gene ID" value="ACAC_0001121601"/>
</dbReference>
<proteinExistence type="predicted"/>
<keyword evidence="1" id="KW-1185">Reference proteome</keyword>